<evidence type="ECO:0000313" key="1">
    <source>
        <dbReference type="EMBL" id="KAL0933990.1"/>
    </source>
</evidence>
<dbReference type="Proteomes" id="UP000805649">
    <property type="component" value="Unassembled WGS sequence"/>
</dbReference>
<comment type="caution">
    <text evidence="1">The sequence shown here is derived from an EMBL/GenBank/DDBJ whole genome shotgun (WGS) entry which is preliminary data.</text>
</comment>
<accession>A0ACC3YQ24</accession>
<dbReference type="EMBL" id="VUJX02000007">
    <property type="protein sequence ID" value="KAL0933990.1"/>
    <property type="molecule type" value="Genomic_DNA"/>
</dbReference>
<organism evidence="1 2">
    <name type="scientific">Colletotrichum truncatum</name>
    <name type="common">Anthracnose fungus</name>
    <name type="synonym">Colletotrichum capsici</name>
    <dbReference type="NCBI Taxonomy" id="5467"/>
    <lineage>
        <taxon>Eukaryota</taxon>
        <taxon>Fungi</taxon>
        <taxon>Dikarya</taxon>
        <taxon>Ascomycota</taxon>
        <taxon>Pezizomycotina</taxon>
        <taxon>Sordariomycetes</taxon>
        <taxon>Hypocreomycetidae</taxon>
        <taxon>Glomerellales</taxon>
        <taxon>Glomerellaceae</taxon>
        <taxon>Colletotrichum</taxon>
        <taxon>Colletotrichum truncatum species complex</taxon>
    </lineage>
</organism>
<protein>
    <submittedName>
        <fullName evidence="1">RTA1 domain-containing protein</fullName>
    </submittedName>
</protein>
<name>A0ACC3YQ24_COLTU</name>
<proteinExistence type="predicted"/>
<evidence type="ECO:0000313" key="2">
    <source>
        <dbReference type="Proteomes" id="UP000805649"/>
    </source>
</evidence>
<keyword evidence="2" id="KW-1185">Reference proteome</keyword>
<reference evidence="1 2" key="1">
    <citation type="journal article" date="2020" name="Phytopathology">
        <title>Genome Sequence Resources of Colletotrichum truncatum, C. plurivorum, C. musicola, and C. sojae: Four Species Pathogenic to Soybean (Glycine max).</title>
        <authorList>
            <person name="Rogerio F."/>
            <person name="Boufleur T.R."/>
            <person name="Ciampi-Guillardi M."/>
            <person name="Sukno S.A."/>
            <person name="Thon M.R."/>
            <person name="Massola Junior N.S."/>
            <person name="Baroncelli R."/>
        </authorList>
    </citation>
    <scope>NUCLEOTIDE SEQUENCE [LARGE SCALE GENOMIC DNA]</scope>
    <source>
        <strain evidence="1 2">CMES1059</strain>
    </source>
</reference>
<gene>
    <name evidence="1" type="ORF">CTRU02_210789</name>
</gene>
<sequence length="298" mass="33476">MAGFKYYHYDPSFGAAAFFAALFIVATVRHTQLLFRNRAWYFIPFMLGCLFEAGGYIARAMSARQTPDWKLMPYIIQSLLTLLGPTLFAASIYMVLGRMISFLHGDSYSVIRPKWLTKFFLLGDILSFLGQGGVNRLTELAIAGGGILATAKSESSQSMGNGVILLGLGIQIVFFAFFMIVTMVFHVRIYRKPTTVSLSTAARWRRLLWVLYVTSLLIMVRSIFRLAEYAQGNDGALMQKEAYVYVLDALLMFIVTVIYSFYHPSAVLTENSTRAADMESHGAGDSYPMVKDNLFQRI</sequence>